<organism evidence="2 3">
    <name type="scientific">Besnoitia besnoiti</name>
    <name type="common">Apicomplexan protozoan</name>
    <dbReference type="NCBI Taxonomy" id="94643"/>
    <lineage>
        <taxon>Eukaryota</taxon>
        <taxon>Sar</taxon>
        <taxon>Alveolata</taxon>
        <taxon>Apicomplexa</taxon>
        <taxon>Conoidasida</taxon>
        <taxon>Coccidia</taxon>
        <taxon>Eucoccidiorida</taxon>
        <taxon>Eimeriorina</taxon>
        <taxon>Sarcocystidae</taxon>
        <taxon>Besnoitia</taxon>
    </lineage>
</organism>
<proteinExistence type="predicted"/>
<dbReference type="VEuPathDB" id="ToxoDB:BESB_082210"/>
<keyword evidence="3" id="KW-1185">Reference proteome</keyword>
<dbReference type="Proteomes" id="UP000224006">
    <property type="component" value="Chromosome VIII"/>
</dbReference>
<reference evidence="2 3" key="1">
    <citation type="submission" date="2017-09" db="EMBL/GenBank/DDBJ databases">
        <title>Genome sequencing of Besnoitia besnoiti strain Bb-Ger1.</title>
        <authorList>
            <person name="Schares G."/>
            <person name="Venepally P."/>
            <person name="Lorenzi H.A."/>
        </authorList>
    </citation>
    <scope>NUCLEOTIDE SEQUENCE [LARGE SCALE GENOMIC DNA]</scope>
    <source>
        <strain evidence="2 3">Bb-Ger1</strain>
    </source>
</reference>
<gene>
    <name evidence="2" type="ORF">BESB_082210</name>
</gene>
<feature type="region of interest" description="Disordered" evidence="1">
    <location>
        <begin position="56"/>
        <end position="271"/>
    </location>
</feature>
<feature type="compositionally biased region" description="Basic and acidic residues" evidence="1">
    <location>
        <begin position="207"/>
        <end position="225"/>
    </location>
</feature>
<dbReference type="EMBL" id="NWUJ01000009">
    <property type="protein sequence ID" value="PFH33022.1"/>
    <property type="molecule type" value="Genomic_DNA"/>
</dbReference>
<evidence type="ECO:0000256" key="1">
    <source>
        <dbReference type="SAM" id="MobiDB-lite"/>
    </source>
</evidence>
<dbReference type="GeneID" id="40313147"/>
<protein>
    <submittedName>
        <fullName evidence="2">Uncharacterized protein</fullName>
    </submittedName>
</protein>
<sequence>MKVTRNLGLRPFHPACGGSRLQRHGFISVIFISAVALSLSVNLSKSVLADAAAEATVEAPRDEVAPSSLPEAASPGSGDGSVKRESADESDSQKIEPSVTPPELGAAEPSAVREKHVTRTKDVSEASPANSGKPREGSQEASEKSLREDKPMAEEEKCAERENITGQQSGPHADAARQKRSINDSGTPKLESPLQTGERGEALGQERPAEDEGERQKQSASEEPRAPAPEASGAASETPAGAGSVDSKTDEKQQIVVEEVTQAGGRKARRL</sequence>
<feature type="compositionally biased region" description="Basic and acidic residues" evidence="1">
    <location>
        <begin position="81"/>
        <end position="94"/>
    </location>
</feature>
<evidence type="ECO:0000313" key="3">
    <source>
        <dbReference type="Proteomes" id="UP000224006"/>
    </source>
</evidence>
<feature type="compositionally biased region" description="Basic and acidic residues" evidence="1">
    <location>
        <begin position="133"/>
        <end position="163"/>
    </location>
</feature>
<dbReference type="RefSeq" id="XP_029217031.1">
    <property type="nucleotide sequence ID" value="XM_029366571.1"/>
</dbReference>
<comment type="caution">
    <text evidence="2">The sequence shown here is derived from an EMBL/GenBank/DDBJ whole genome shotgun (WGS) entry which is preliminary data.</text>
</comment>
<name>A0A2A9MCA6_BESBE</name>
<dbReference type="KEGG" id="bbes:BESB_082210"/>
<accession>A0A2A9MCA6</accession>
<feature type="compositionally biased region" description="Low complexity" evidence="1">
    <location>
        <begin position="228"/>
        <end position="244"/>
    </location>
</feature>
<dbReference type="AlphaFoldDB" id="A0A2A9MCA6"/>
<feature type="compositionally biased region" description="Basic and acidic residues" evidence="1">
    <location>
        <begin position="111"/>
        <end position="124"/>
    </location>
</feature>
<evidence type="ECO:0000313" key="2">
    <source>
        <dbReference type="EMBL" id="PFH33022.1"/>
    </source>
</evidence>